<reference evidence="2 3" key="2">
    <citation type="submission" date="2019-01" db="EMBL/GenBank/DDBJ databases">
        <title>Motilimonas pumilus sp. nov., isolated from the gut of sea cucumber (Apostichopus japonicus).</title>
        <authorList>
            <person name="Wang F.-Q."/>
            <person name="Ren L.-H."/>
            <person name="Lin Y.-W."/>
            <person name="Sun G.-H."/>
            <person name="Du Z.-J."/>
            <person name="Zhao J.-X."/>
            <person name="Liu X.-J."/>
            <person name="Liu L.-J."/>
        </authorList>
    </citation>
    <scope>NUCLEOTIDE SEQUENCE [LARGE SCALE GENOMIC DNA]</scope>
    <source>
        <strain evidence="2 3">PLHSC7-2</strain>
    </source>
</reference>
<dbReference type="InterPro" id="IPR029074">
    <property type="entry name" value="Imm49"/>
</dbReference>
<organism evidence="2 3">
    <name type="scientific">Motilimonas pumila</name>
    <dbReference type="NCBI Taxonomy" id="2303987"/>
    <lineage>
        <taxon>Bacteria</taxon>
        <taxon>Pseudomonadati</taxon>
        <taxon>Pseudomonadota</taxon>
        <taxon>Gammaproteobacteria</taxon>
        <taxon>Alteromonadales</taxon>
        <taxon>Alteromonadales genera incertae sedis</taxon>
        <taxon>Motilimonas</taxon>
    </lineage>
</organism>
<dbReference type="Proteomes" id="UP000283255">
    <property type="component" value="Unassembled WGS sequence"/>
</dbReference>
<comment type="caution">
    <text evidence="2">The sequence shown here is derived from an EMBL/GenBank/DDBJ whole genome shotgun (WGS) entry which is preliminary data.</text>
</comment>
<dbReference type="EMBL" id="QZCH01000003">
    <property type="protein sequence ID" value="RJG49959.1"/>
    <property type="molecule type" value="Genomic_DNA"/>
</dbReference>
<accession>A0A418YI04</accession>
<gene>
    <name evidence="2" type="ORF">D1Z90_04760</name>
</gene>
<dbReference type="OrthoDB" id="5884544at2"/>
<dbReference type="RefSeq" id="WP_119909605.1">
    <property type="nucleotide sequence ID" value="NZ_QZCH01000003.1"/>
</dbReference>
<dbReference type="AlphaFoldDB" id="A0A418YI04"/>
<reference evidence="2 3" key="1">
    <citation type="submission" date="2018-09" db="EMBL/GenBank/DDBJ databases">
        <authorList>
            <person name="Wang F."/>
        </authorList>
    </citation>
    <scope>NUCLEOTIDE SEQUENCE [LARGE SCALE GENOMIC DNA]</scope>
    <source>
        <strain evidence="2 3">PLHSC7-2</strain>
    </source>
</reference>
<sequence length="333" mass="37645">MNHITHHNKTFFNARWQENSEHLLNQVEKRHQSLSKNFKEARAQSLALSFSDDFFHMFVQAVQLNWPKPHCIWLLSHAAELAWMHQRMLIDQGQLTPITCAGEEFVLTPAASTYGTGLGQWLNALNLNLLLRQPDEVINELLRYPADLMDHHNAANQSMEAEKKEMACFKAFVANALQPDLIDAANALTPYTQPGVISKLNGFEGHVAKGTEGYHHYVLFPIISTLLSCAKVQEENISITTKNALAAFYEYHAFISPDPGEDTGEKSLQLFSDEAMLPLQLIGMLALHHQRTGETIDFTTDYLPSWLVEGDFPSREEVLFQQPPTFDLASVKQ</sequence>
<keyword evidence="3" id="KW-1185">Reference proteome</keyword>
<dbReference type="Pfam" id="PF15575">
    <property type="entry name" value="Imm49"/>
    <property type="match status" value="1"/>
</dbReference>
<protein>
    <submittedName>
        <fullName evidence="2">Uncharacterized protein</fullName>
    </submittedName>
</protein>
<evidence type="ECO:0000256" key="1">
    <source>
        <dbReference type="SAM" id="Coils"/>
    </source>
</evidence>
<evidence type="ECO:0000313" key="3">
    <source>
        <dbReference type="Proteomes" id="UP000283255"/>
    </source>
</evidence>
<name>A0A418YI04_9GAMM</name>
<evidence type="ECO:0000313" key="2">
    <source>
        <dbReference type="EMBL" id="RJG49959.1"/>
    </source>
</evidence>
<keyword evidence="1" id="KW-0175">Coiled coil</keyword>
<proteinExistence type="predicted"/>
<feature type="coiled-coil region" evidence="1">
    <location>
        <begin position="17"/>
        <end position="44"/>
    </location>
</feature>